<evidence type="ECO:0000256" key="2">
    <source>
        <dbReference type="ARBA" id="ARBA00022670"/>
    </source>
</evidence>
<evidence type="ECO:0000313" key="14">
    <source>
        <dbReference type="Proteomes" id="UP000285150"/>
    </source>
</evidence>
<sequence>MFEKKISPFTAMIVVCDKKGDDHIGSGVLISANHILTCSHVVDNVKVKGTIVNNKEYTIKNIYKSESKDVAIIEILDCSLNPENDVIFSDGQVLEPILTFGYPPISNIRETPLIVQKGEINAISTNYFGHKCLIYSSIVRPGNSGGPIFSDKGYFVGMVTEHLERKTLLNTISIDKEKLVEEQIESICQQINSIPQVVPFYAGLTAKEIFEELKLLKPELTVSYKW</sequence>
<dbReference type="EMBL" id="QRHJ01000022">
    <property type="protein sequence ID" value="RHF75559.1"/>
    <property type="molecule type" value="Genomic_DNA"/>
</dbReference>
<reference evidence="12 13" key="1">
    <citation type="submission" date="2018-08" db="EMBL/GenBank/DDBJ databases">
        <title>A genome reference for cultivated species of the human gut microbiota.</title>
        <authorList>
            <person name="Zou Y."/>
            <person name="Xue W."/>
            <person name="Luo G."/>
        </authorList>
    </citation>
    <scope>NUCLEOTIDE SEQUENCE [LARGE SCALE GENOMIC DNA]</scope>
    <source>
        <strain evidence="8 14">AF12-7</strain>
        <strain evidence="11 13">AF35-20</strain>
        <strain evidence="10 12">AM25-16</strain>
        <strain evidence="9 15">AM36-9BH</strain>
    </source>
</reference>
<dbReference type="Proteomes" id="UP000284604">
    <property type="component" value="Unassembled WGS sequence"/>
</dbReference>
<comment type="caution">
    <text evidence="10">The sequence shown here is derived from an EMBL/GenBank/DDBJ whole genome shotgun (WGS) entry which is preliminary data.</text>
</comment>
<name>A0A414Q465_BACSE</name>
<dbReference type="Proteomes" id="UP000283762">
    <property type="component" value="Unassembled WGS sequence"/>
</dbReference>
<dbReference type="EMBL" id="QSHQ01000016">
    <property type="protein sequence ID" value="RHC29230.1"/>
    <property type="molecule type" value="Genomic_DNA"/>
</dbReference>
<dbReference type="EMBL" id="QSAF01000011">
    <property type="protein sequence ID" value="RGW33483.1"/>
    <property type="molecule type" value="Genomic_DNA"/>
</dbReference>
<keyword evidence="4 7" id="KW-0378">Hydrolase</keyword>
<evidence type="ECO:0000313" key="11">
    <source>
        <dbReference type="EMBL" id="RHM17947.1"/>
    </source>
</evidence>
<evidence type="ECO:0000313" key="13">
    <source>
        <dbReference type="Proteomes" id="UP000284604"/>
    </source>
</evidence>
<dbReference type="Proteomes" id="UP000285150">
    <property type="component" value="Unassembled WGS sequence"/>
</dbReference>
<dbReference type="PANTHER" id="PTHR43019">
    <property type="entry name" value="SERINE ENDOPROTEASE DEGS"/>
    <property type="match status" value="1"/>
</dbReference>
<dbReference type="Proteomes" id="UP000285305">
    <property type="component" value="Unassembled WGS sequence"/>
</dbReference>
<evidence type="ECO:0000313" key="10">
    <source>
        <dbReference type="EMBL" id="RHF75559.1"/>
    </source>
</evidence>
<dbReference type="PRINTS" id="PR00839">
    <property type="entry name" value="V8PROTEASE"/>
</dbReference>
<accession>A0A414Q465</accession>
<dbReference type="RefSeq" id="WP_117667703.1">
    <property type="nucleotide sequence ID" value="NZ_BAABYC010000001.1"/>
</dbReference>
<comment type="similarity">
    <text evidence="1 7">Belongs to the peptidase S1B family.</text>
</comment>
<evidence type="ECO:0000256" key="4">
    <source>
        <dbReference type="ARBA" id="ARBA00022801"/>
    </source>
</evidence>
<keyword evidence="2 7" id="KW-0645">Protease</keyword>
<dbReference type="GO" id="GO:0006508">
    <property type="term" value="P:proteolysis"/>
    <property type="evidence" value="ECO:0007669"/>
    <property type="project" value="UniProtKB-KW"/>
</dbReference>
<feature type="active site" description="Charge relay system" evidence="6">
    <location>
        <position position="69"/>
    </location>
</feature>
<dbReference type="InterPro" id="IPR008256">
    <property type="entry name" value="Peptidase_S1B"/>
</dbReference>
<dbReference type="SUPFAM" id="SSF50494">
    <property type="entry name" value="Trypsin-like serine proteases"/>
    <property type="match status" value="1"/>
</dbReference>
<keyword evidence="3" id="KW-0732">Signal</keyword>
<evidence type="ECO:0000313" key="9">
    <source>
        <dbReference type="EMBL" id="RHC29230.1"/>
    </source>
</evidence>
<feature type="active site" description="Charge relay system" evidence="6">
    <location>
        <position position="144"/>
    </location>
</feature>
<keyword evidence="5 7" id="KW-0720">Serine protease</keyword>
<dbReference type="GO" id="GO:0008236">
    <property type="term" value="F:serine-type peptidase activity"/>
    <property type="evidence" value="ECO:0007669"/>
    <property type="project" value="UniProtKB-KW"/>
</dbReference>
<feature type="active site" description="Charge relay system" evidence="6">
    <location>
        <position position="40"/>
    </location>
</feature>
<evidence type="ECO:0000256" key="5">
    <source>
        <dbReference type="ARBA" id="ARBA00022825"/>
    </source>
</evidence>
<evidence type="ECO:0000313" key="15">
    <source>
        <dbReference type="Proteomes" id="UP000285305"/>
    </source>
</evidence>
<organism evidence="10 12">
    <name type="scientific">Bacteroides stercoris</name>
    <dbReference type="NCBI Taxonomy" id="46506"/>
    <lineage>
        <taxon>Bacteria</taxon>
        <taxon>Pseudomonadati</taxon>
        <taxon>Bacteroidota</taxon>
        <taxon>Bacteroidia</taxon>
        <taxon>Bacteroidales</taxon>
        <taxon>Bacteroidaceae</taxon>
        <taxon>Bacteroides</taxon>
    </lineage>
</organism>
<dbReference type="AlphaFoldDB" id="A0A414Q465"/>
<dbReference type="EC" id="3.4.21.-" evidence="7"/>
<protein>
    <recommendedName>
        <fullName evidence="7">Serine protease</fullName>
        <ecNumber evidence="7">3.4.21.-</ecNumber>
    </recommendedName>
</protein>
<evidence type="ECO:0000256" key="1">
    <source>
        <dbReference type="ARBA" id="ARBA00008764"/>
    </source>
</evidence>
<evidence type="ECO:0000256" key="3">
    <source>
        <dbReference type="ARBA" id="ARBA00022729"/>
    </source>
</evidence>
<dbReference type="Gene3D" id="2.40.10.10">
    <property type="entry name" value="Trypsin-like serine proteases"/>
    <property type="match status" value="2"/>
</dbReference>
<evidence type="ECO:0000313" key="8">
    <source>
        <dbReference type="EMBL" id="RGW33483.1"/>
    </source>
</evidence>
<proteinExistence type="inferred from homology"/>
<dbReference type="InterPro" id="IPR043504">
    <property type="entry name" value="Peptidase_S1_PA_chymotrypsin"/>
</dbReference>
<evidence type="ECO:0000313" key="12">
    <source>
        <dbReference type="Proteomes" id="UP000283762"/>
    </source>
</evidence>
<dbReference type="EMBL" id="QRPN01000009">
    <property type="protein sequence ID" value="RHM17947.1"/>
    <property type="molecule type" value="Genomic_DNA"/>
</dbReference>
<evidence type="ECO:0000256" key="6">
    <source>
        <dbReference type="PIRSR" id="PIRSR608256-1"/>
    </source>
</evidence>
<gene>
    <name evidence="10" type="ORF">DW668_09270</name>
    <name evidence="9" type="ORF">DW853_09920</name>
    <name evidence="8" type="ORF">DWV77_10030</name>
    <name evidence="11" type="ORF">DWZ78_10045</name>
</gene>
<evidence type="ECO:0000256" key="7">
    <source>
        <dbReference type="RuleBase" id="RU004296"/>
    </source>
</evidence>
<dbReference type="InterPro" id="IPR009003">
    <property type="entry name" value="Peptidase_S1_PA"/>
</dbReference>
<dbReference type="Pfam" id="PF13365">
    <property type="entry name" value="Trypsin_2"/>
    <property type="match status" value="1"/>
</dbReference>